<dbReference type="Gene3D" id="3.10.260.10">
    <property type="entry name" value="Transcription regulator HTH, APSES-type DNA-binding domain"/>
    <property type="match status" value="1"/>
</dbReference>
<name>A0A9Q5HRV7_SANBA</name>
<dbReference type="PANTHER" id="PTHR43828">
    <property type="entry name" value="ASPARAGINASE"/>
    <property type="match status" value="1"/>
</dbReference>
<protein>
    <submittedName>
        <fullName evidence="3">Transcriptional repressor XBP1</fullName>
    </submittedName>
</protein>
<feature type="region of interest" description="Disordered" evidence="1">
    <location>
        <begin position="422"/>
        <end position="465"/>
    </location>
</feature>
<comment type="caution">
    <text evidence="3">The sequence shown here is derived from an EMBL/GenBank/DDBJ whole genome shotgun (WGS) entry which is preliminary data.</text>
</comment>
<accession>A0A9Q5HRV7</accession>
<dbReference type="OrthoDB" id="5562739at2759"/>
<dbReference type="InterPro" id="IPR003163">
    <property type="entry name" value="Tscrpt_reg_HTH_APSES-type"/>
</dbReference>
<feature type="compositionally biased region" description="Polar residues" evidence="1">
    <location>
        <begin position="546"/>
        <end position="563"/>
    </location>
</feature>
<keyword evidence="4" id="KW-1185">Reference proteome</keyword>
<reference evidence="3" key="1">
    <citation type="submission" date="2016-06" db="EMBL/GenBank/DDBJ databases">
        <title>Draft Genome sequence of the fungus Inonotus baumii.</title>
        <authorList>
            <person name="Zhu H."/>
            <person name="Lin W."/>
        </authorList>
    </citation>
    <scope>NUCLEOTIDE SEQUENCE</scope>
    <source>
        <strain evidence="3">821</strain>
    </source>
</reference>
<dbReference type="InterPro" id="IPR036887">
    <property type="entry name" value="HTH_APSES_sf"/>
</dbReference>
<dbReference type="GO" id="GO:0030907">
    <property type="term" value="C:MBF transcription complex"/>
    <property type="evidence" value="ECO:0007669"/>
    <property type="project" value="TreeGrafter"/>
</dbReference>
<feature type="region of interest" description="Disordered" evidence="1">
    <location>
        <begin position="262"/>
        <end position="369"/>
    </location>
</feature>
<dbReference type="AlphaFoldDB" id="A0A9Q5HRV7"/>
<dbReference type="InterPro" id="IPR051642">
    <property type="entry name" value="SWI6-like"/>
</dbReference>
<evidence type="ECO:0000313" key="3">
    <source>
        <dbReference type="EMBL" id="OCB84785.1"/>
    </source>
</evidence>
<dbReference type="GO" id="GO:0033309">
    <property type="term" value="C:SBF transcription complex"/>
    <property type="evidence" value="ECO:0007669"/>
    <property type="project" value="TreeGrafter"/>
</dbReference>
<dbReference type="Proteomes" id="UP000757232">
    <property type="component" value="Unassembled WGS sequence"/>
</dbReference>
<proteinExistence type="predicted"/>
<sequence>MMDIDDGYILWTGIWKALGNAKADIVKMLESQPDLAPQLRRVRGGYLKIQGTWMPYEVALRLARRVAWTIREDLIPLFGPTFPSTCLSPDQPGYGQILGNQPGRRRGRRAAVPLPLSATLPPPQPSDSDASQADKGQQTRHPGPSSLPPLSAVTSEEYHSRLLSPSQIAGPSGTRHEDETPHSGESLNIGQYSFGKIRPQFTFRPAFGHTSSSRVPFSTATSYSTVGLESGHHHHVSLSRMREPATELTIHNSRDRFSPYQSAAHLRHRSGSTLGPAISRPSPVDLPPLTIPSSQPRNAFTEGSSRRAASAFPPGDTGLKASTPAGDSATIPAAQQTGPGEVINLPPIRANSPSYPPSDSSRRPSQSSIEYSLPPISALSNFPPLAISDSSNQRFDSASVLRRLALDDEEVGASRRASFVSIDEGSHRDTGDVDSDMIGAPTQDQLSRRRRSLSEPPLQPDSYRIPQVTGLATPEVGLSASTSTSGYVYTNVISGQMNPGRGEQRYSDEWDRSAAMLVRSYSFRSRYVQSPLQLREDVELEGLTTEGPSGETSLPSRTRTSNALHDVDVTGRPRKRSATDEEENVHRQNTPALSAGPWRPQAHSRTPTPLGYRDDAQTPSVYTRPQPRSPLRYSAYRPMQGSPFDQE</sequence>
<feature type="compositionally biased region" description="Low complexity" evidence="1">
    <location>
        <begin position="357"/>
        <end position="368"/>
    </location>
</feature>
<feature type="domain" description="HTH APSES-type" evidence="2">
    <location>
        <begin position="1"/>
        <end position="89"/>
    </location>
</feature>
<feature type="region of interest" description="Disordered" evidence="1">
    <location>
        <begin position="539"/>
        <end position="647"/>
    </location>
</feature>
<dbReference type="SUPFAM" id="SSF54616">
    <property type="entry name" value="DNA-binding domain of Mlu1-box binding protein MBP1"/>
    <property type="match status" value="1"/>
</dbReference>
<evidence type="ECO:0000313" key="4">
    <source>
        <dbReference type="Proteomes" id="UP000757232"/>
    </source>
</evidence>
<dbReference type="GO" id="GO:0003677">
    <property type="term" value="F:DNA binding"/>
    <property type="evidence" value="ECO:0007669"/>
    <property type="project" value="InterPro"/>
</dbReference>
<dbReference type="GO" id="GO:0000981">
    <property type="term" value="F:DNA-binding transcription factor activity, RNA polymerase II-specific"/>
    <property type="evidence" value="ECO:0007669"/>
    <property type="project" value="UniProtKB-ARBA"/>
</dbReference>
<evidence type="ECO:0000256" key="1">
    <source>
        <dbReference type="SAM" id="MobiDB-lite"/>
    </source>
</evidence>
<dbReference type="EMBL" id="LNZH02000214">
    <property type="protein sequence ID" value="OCB84785.1"/>
    <property type="molecule type" value="Genomic_DNA"/>
</dbReference>
<feature type="region of interest" description="Disordered" evidence="1">
    <location>
        <begin position="89"/>
        <end position="191"/>
    </location>
</feature>
<organism evidence="3 4">
    <name type="scientific">Sanghuangporus baumii</name>
    <name type="common">Phellinus baumii</name>
    <dbReference type="NCBI Taxonomy" id="108892"/>
    <lineage>
        <taxon>Eukaryota</taxon>
        <taxon>Fungi</taxon>
        <taxon>Dikarya</taxon>
        <taxon>Basidiomycota</taxon>
        <taxon>Agaricomycotina</taxon>
        <taxon>Agaricomycetes</taxon>
        <taxon>Hymenochaetales</taxon>
        <taxon>Hymenochaetaceae</taxon>
        <taxon>Sanghuangporus</taxon>
    </lineage>
</organism>
<dbReference type="PANTHER" id="PTHR43828:SF5">
    <property type="entry name" value="TRANSCRIPTIONAL REPRESSOR XBP1"/>
    <property type="match status" value="1"/>
</dbReference>
<feature type="compositionally biased region" description="Polar residues" evidence="1">
    <location>
        <begin position="291"/>
        <end position="303"/>
    </location>
</feature>
<dbReference type="PROSITE" id="PS51299">
    <property type="entry name" value="HTH_APSES"/>
    <property type="match status" value="1"/>
</dbReference>
<gene>
    <name evidence="3" type="ORF">A7U60_g8310</name>
</gene>
<evidence type="ECO:0000259" key="2">
    <source>
        <dbReference type="PROSITE" id="PS51299"/>
    </source>
</evidence>